<evidence type="ECO:0000256" key="2">
    <source>
        <dbReference type="ARBA" id="ARBA00023015"/>
    </source>
</evidence>
<dbReference type="GO" id="GO:0003700">
    <property type="term" value="F:DNA-binding transcription factor activity"/>
    <property type="evidence" value="ECO:0007669"/>
    <property type="project" value="InterPro"/>
</dbReference>
<evidence type="ECO:0000256" key="3">
    <source>
        <dbReference type="ARBA" id="ARBA00023125"/>
    </source>
</evidence>
<feature type="domain" description="HTH lysR-type" evidence="5">
    <location>
        <begin position="5"/>
        <end position="62"/>
    </location>
</feature>
<dbReference type="EMBL" id="JAMLDX010000023">
    <property type="protein sequence ID" value="MCP3732805.1"/>
    <property type="molecule type" value="Genomic_DNA"/>
</dbReference>
<dbReference type="GO" id="GO:0032993">
    <property type="term" value="C:protein-DNA complex"/>
    <property type="evidence" value="ECO:0007669"/>
    <property type="project" value="TreeGrafter"/>
</dbReference>
<keyword evidence="4" id="KW-0804">Transcription</keyword>
<dbReference type="Proteomes" id="UP001139451">
    <property type="component" value="Unassembled WGS sequence"/>
</dbReference>
<dbReference type="InterPro" id="IPR036390">
    <property type="entry name" value="WH_DNA-bd_sf"/>
</dbReference>
<comment type="similarity">
    <text evidence="1">Belongs to the LysR transcriptional regulatory family.</text>
</comment>
<dbReference type="Pfam" id="PF00126">
    <property type="entry name" value="HTH_1"/>
    <property type="match status" value="1"/>
</dbReference>
<dbReference type="InterPro" id="IPR005119">
    <property type="entry name" value="LysR_subst-bd"/>
</dbReference>
<gene>
    <name evidence="6" type="ORF">M9978_20505</name>
</gene>
<dbReference type="SUPFAM" id="SSF46785">
    <property type="entry name" value="Winged helix' DNA-binding domain"/>
    <property type="match status" value="1"/>
</dbReference>
<name>A0A9X2KNF4_9SPHN</name>
<comment type="caution">
    <text evidence="6">The sequence shown here is derived from an EMBL/GenBank/DDBJ whole genome shotgun (WGS) entry which is preliminary data.</text>
</comment>
<keyword evidence="2" id="KW-0805">Transcription regulation</keyword>
<proteinExistence type="inferred from homology"/>
<dbReference type="InterPro" id="IPR000847">
    <property type="entry name" value="LysR_HTH_N"/>
</dbReference>
<evidence type="ECO:0000259" key="5">
    <source>
        <dbReference type="PROSITE" id="PS50931"/>
    </source>
</evidence>
<evidence type="ECO:0000256" key="1">
    <source>
        <dbReference type="ARBA" id="ARBA00009437"/>
    </source>
</evidence>
<dbReference type="PANTHER" id="PTHR30346">
    <property type="entry name" value="TRANSCRIPTIONAL DUAL REGULATOR HCAR-RELATED"/>
    <property type="match status" value="1"/>
</dbReference>
<dbReference type="PROSITE" id="PS50931">
    <property type="entry name" value="HTH_LYSR"/>
    <property type="match status" value="1"/>
</dbReference>
<keyword evidence="7" id="KW-1185">Reference proteome</keyword>
<dbReference type="SUPFAM" id="SSF53850">
    <property type="entry name" value="Periplasmic binding protein-like II"/>
    <property type="match status" value="1"/>
</dbReference>
<dbReference type="AlphaFoldDB" id="A0A9X2KNF4"/>
<dbReference type="RefSeq" id="WP_254296560.1">
    <property type="nucleotide sequence ID" value="NZ_JAMLDX010000023.1"/>
</dbReference>
<protein>
    <submittedName>
        <fullName evidence="6">LysR family transcriptional regulator</fullName>
    </submittedName>
</protein>
<dbReference type="PANTHER" id="PTHR30346:SF17">
    <property type="entry name" value="LYSR FAMILY TRANSCRIPTIONAL REGULATOR"/>
    <property type="match status" value="1"/>
</dbReference>
<dbReference type="Gene3D" id="3.40.190.10">
    <property type="entry name" value="Periplasmic binding protein-like II"/>
    <property type="match status" value="2"/>
</dbReference>
<dbReference type="InterPro" id="IPR036388">
    <property type="entry name" value="WH-like_DNA-bd_sf"/>
</dbReference>
<reference evidence="6" key="1">
    <citation type="submission" date="2022-05" db="EMBL/GenBank/DDBJ databases">
        <title>Sphingomonas sp. strain MG17 Genome sequencing and assembly.</title>
        <authorList>
            <person name="Kim I."/>
        </authorList>
    </citation>
    <scope>NUCLEOTIDE SEQUENCE</scope>
    <source>
        <strain evidence="6">MG17</strain>
    </source>
</reference>
<dbReference type="Pfam" id="PF03466">
    <property type="entry name" value="LysR_substrate"/>
    <property type="match status" value="1"/>
</dbReference>
<sequence>MRMDQDLARIVQFYHVARAKSLPAAAFKLGVEAAWLSRQIKQLESHLGFLLFDSEGRYAKLTSEGAAFYDAVKEIADASRRIHSVARALGSGKNELILGLADSSFWLPTRKALIDSITETNPGIVLKTVFSDTTGLMNQLAEREIDMCLAGRLHDMDRYDFLTIYKSRPRLLLPEESPLLERPQLKMADIDGLEIAVPLIDNDYSFATIYAPFLNAGAKPHWVSEGPLAAFHFALANRIALIAWGFEDAVNSSLRATDVIDCDASLEVIVAKNADDDRETVRKAWAGALLVAEAVGGAVAE</sequence>
<evidence type="ECO:0000313" key="7">
    <source>
        <dbReference type="Proteomes" id="UP001139451"/>
    </source>
</evidence>
<dbReference type="GO" id="GO:0003677">
    <property type="term" value="F:DNA binding"/>
    <property type="evidence" value="ECO:0007669"/>
    <property type="project" value="UniProtKB-KW"/>
</dbReference>
<organism evidence="6 7">
    <name type="scientific">Sphingomonas tagetis</name>
    <dbReference type="NCBI Taxonomy" id="2949092"/>
    <lineage>
        <taxon>Bacteria</taxon>
        <taxon>Pseudomonadati</taxon>
        <taxon>Pseudomonadota</taxon>
        <taxon>Alphaproteobacteria</taxon>
        <taxon>Sphingomonadales</taxon>
        <taxon>Sphingomonadaceae</taxon>
        <taxon>Sphingomonas</taxon>
    </lineage>
</organism>
<evidence type="ECO:0000256" key="4">
    <source>
        <dbReference type="ARBA" id="ARBA00023163"/>
    </source>
</evidence>
<dbReference type="Gene3D" id="1.10.10.10">
    <property type="entry name" value="Winged helix-like DNA-binding domain superfamily/Winged helix DNA-binding domain"/>
    <property type="match status" value="1"/>
</dbReference>
<keyword evidence="3" id="KW-0238">DNA-binding</keyword>
<accession>A0A9X2KNF4</accession>
<evidence type="ECO:0000313" key="6">
    <source>
        <dbReference type="EMBL" id="MCP3732805.1"/>
    </source>
</evidence>